<keyword evidence="3" id="KW-1185">Reference proteome</keyword>
<feature type="compositionally biased region" description="Basic residues" evidence="1">
    <location>
        <begin position="114"/>
        <end position="126"/>
    </location>
</feature>
<comment type="caution">
    <text evidence="2">The sequence shown here is derived from an EMBL/GenBank/DDBJ whole genome shotgun (WGS) entry which is preliminary data.</text>
</comment>
<dbReference type="AlphaFoldDB" id="A0A3N0EFC9"/>
<dbReference type="EMBL" id="RJMB01000003">
    <property type="protein sequence ID" value="RNL86578.1"/>
    <property type="molecule type" value="Genomic_DNA"/>
</dbReference>
<evidence type="ECO:0000256" key="1">
    <source>
        <dbReference type="SAM" id="MobiDB-lite"/>
    </source>
</evidence>
<dbReference type="Proteomes" id="UP000269198">
    <property type="component" value="Unassembled WGS sequence"/>
</dbReference>
<name>A0A3N0EFC9_9ACTN</name>
<protein>
    <submittedName>
        <fullName evidence="2">Uncharacterized protein</fullName>
    </submittedName>
</protein>
<dbReference type="OrthoDB" id="9780544at2"/>
<sequence>MPRASPLRGDAHGITAFIVPSDTTRFSEGFHWWRFNMPTDHAAEPETPHTAPGPHIGPARRAGGHGAAGRGTRVPQRAGATGDRGVAGFPLQGHRERCAHRGTGDRTRPGTATRTRRAARHARPWHAHTPGSPGRYARAHSPPTTRPYSQRCARRSPTGYWWPTRATSSIRADADQPGARGGEPEPPRGTVAARPARDPRTRSAGRWHPP</sequence>
<evidence type="ECO:0000313" key="2">
    <source>
        <dbReference type="EMBL" id="RNL86578.1"/>
    </source>
</evidence>
<proteinExistence type="predicted"/>
<feature type="region of interest" description="Disordered" evidence="1">
    <location>
        <begin position="43"/>
        <end position="210"/>
    </location>
</feature>
<gene>
    <name evidence="2" type="ORF">EFW17_05125</name>
</gene>
<accession>A0A3N0EFC9</accession>
<organism evidence="2 3">
    <name type="scientific">Halostreptopolyspora alba</name>
    <dbReference type="NCBI Taxonomy" id="2487137"/>
    <lineage>
        <taxon>Bacteria</taxon>
        <taxon>Bacillati</taxon>
        <taxon>Actinomycetota</taxon>
        <taxon>Actinomycetes</taxon>
        <taxon>Streptosporangiales</taxon>
        <taxon>Nocardiopsidaceae</taxon>
        <taxon>Halostreptopolyspora</taxon>
    </lineage>
</organism>
<reference evidence="2 3" key="1">
    <citation type="submission" date="2018-11" db="EMBL/GenBank/DDBJ databases">
        <title>The genome draft of YIM 96095.</title>
        <authorList>
            <person name="Tang S.-K."/>
            <person name="Chunyu W.-X."/>
            <person name="Feng Y.-Z."/>
        </authorList>
    </citation>
    <scope>NUCLEOTIDE SEQUENCE [LARGE SCALE GENOMIC DNA]</scope>
    <source>
        <strain evidence="2 3">YIM 96095</strain>
    </source>
</reference>
<evidence type="ECO:0000313" key="3">
    <source>
        <dbReference type="Proteomes" id="UP000269198"/>
    </source>
</evidence>